<evidence type="ECO:0000256" key="3">
    <source>
        <dbReference type="ARBA" id="ARBA00005349"/>
    </source>
</evidence>
<dbReference type="GO" id="GO:0071949">
    <property type="term" value="F:FAD binding"/>
    <property type="evidence" value="ECO:0007669"/>
    <property type="project" value="InterPro"/>
</dbReference>
<proteinExistence type="inferred from homology"/>
<dbReference type="EC" id="1.14.13.-" evidence="10"/>
<reference evidence="10" key="1">
    <citation type="submission" date="2016-09" db="EMBL/GenBank/DDBJ databases">
        <authorList>
            <person name="Capua I."/>
            <person name="De Benedictis P."/>
            <person name="Joannis T."/>
            <person name="Lombin L.H."/>
            <person name="Cattoli G."/>
        </authorList>
    </citation>
    <scope>NUCLEOTIDE SEQUENCE</scope>
    <source>
        <strain evidence="10">B9</strain>
    </source>
</reference>
<feature type="region of interest" description="Disordered" evidence="8">
    <location>
        <begin position="164"/>
        <end position="183"/>
    </location>
</feature>
<dbReference type="PANTHER" id="PTHR43876:SF8">
    <property type="entry name" value="2-OCTAPRENYL-6-METHOXYPHENOL HYDROXYLASE"/>
    <property type="match status" value="1"/>
</dbReference>
<evidence type="ECO:0000256" key="8">
    <source>
        <dbReference type="SAM" id="MobiDB-lite"/>
    </source>
</evidence>
<dbReference type="Gene3D" id="3.50.50.60">
    <property type="entry name" value="FAD/NAD(P)-binding domain"/>
    <property type="match status" value="2"/>
</dbReference>
<dbReference type="AlphaFoldDB" id="A0A1K0IL83"/>
<dbReference type="InterPro" id="IPR051205">
    <property type="entry name" value="UbiH/COQ6_monooxygenase"/>
</dbReference>
<accession>A0A1K0IL83</accession>
<sequence>MLQHNRRRMRVMQEAATMPAAQPDFHGLCDIAIVGGGPVGLALACQLLRTANWRLTLVDAATPARAARDPRAIALSHGSRQLLEQVGAWPVPGSPIEHIHVSQRGRFGHVRLHHDDYGVPALGYVVRYGDLCESLERALAHAAQAAGEGRLQRVFETRIDQIAQDPAPRAADDPDAGTVQLAGTGHDGQVAHLAARLVVQAEGGLFHQQAAHQGRGARTRDYRQTAVIAHVTCSRPQPGWAWERFTDEGPLALLPHEEHGVPGYALVWCCPPDQAARRIALPEAEFAAELGRAFGDRMGHFTLAGKRHAFPLGLNAAPVTVNGRVAAVGNAAQTLHPVAGQGLNLGLRDAFALADSLRSACTPQALQAFASRHRLDRAVTIGVTDLLPRVFGISYPLAAHARGASLAVLACLPPLQHALARHMMFGMRR</sequence>
<dbReference type="InterPro" id="IPR010971">
    <property type="entry name" value="UbiH/COQ6"/>
</dbReference>
<feature type="domain" description="FAD-binding" evidence="9">
    <location>
        <begin position="29"/>
        <end position="365"/>
    </location>
</feature>
<dbReference type="UniPathway" id="UPA00232"/>
<evidence type="ECO:0000256" key="5">
    <source>
        <dbReference type="ARBA" id="ARBA00022827"/>
    </source>
</evidence>
<dbReference type="EMBL" id="FMSH01000021">
    <property type="protein sequence ID" value="SCU73506.1"/>
    <property type="molecule type" value="Genomic_DNA"/>
</dbReference>
<comment type="similarity">
    <text evidence="3">Belongs to the UbiH/COQ6 family.</text>
</comment>
<evidence type="ECO:0000256" key="6">
    <source>
        <dbReference type="ARBA" id="ARBA00023002"/>
    </source>
</evidence>
<organism evidence="10">
    <name type="scientific">Cupriavidus necator</name>
    <name type="common">Alcaligenes eutrophus</name>
    <name type="synonym">Ralstonia eutropha</name>
    <dbReference type="NCBI Taxonomy" id="106590"/>
    <lineage>
        <taxon>Bacteria</taxon>
        <taxon>Pseudomonadati</taxon>
        <taxon>Pseudomonadota</taxon>
        <taxon>Betaproteobacteria</taxon>
        <taxon>Burkholderiales</taxon>
        <taxon>Burkholderiaceae</taxon>
        <taxon>Cupriavidus</taxon>
    </lineage>
</organism>
<evidence type="ECO:0000256" key="7">
    <source>
        <dbReference type="ARBA" id="ARBA00023033"/>
    </source>
</evidence>
<keyword evidence="5" id="KW-0274">FAD</keyword>
<evidence type="ECO:0000256" key="1">
    <source>
        <dbReference type="ARBA" id="ARBA00001974"/>
    </source>
</evidence>
<keyword evidence="6 10" id="KW-0560">Oxidoreductase</keyword>
<gene>
    <name evidence="10" type="primary">ubiH</name>
    <name evidence="10" type="ORF">CNECB9_1170005</name>
</gene>
<evidence type="ECO:0000256" key="4">
    <source>
        <dbReference type="ARBA" id="ARBA00022630"/>
    </source>
</evidence>
<dbReference type="Pfam" id="PF01494">
    <property type="entry name" value="FAD_binding_3"/>
    <property type="match status" value="1"/>
</dbReference>
<dbReference type="NCBIfam" id="NF005421">
    <property type="entry name" value="PRK06996.1"/>
    <property type="match status" value="1"/>
</dbReference>
<dbReference type="PROSITE" id="PS01304">
    <property type="entry name" value="UBIH"/>
    <property type="match status" value="1"/>
</dbReference>
<name>A0A1K0IL83_CUPNE</name>
<evidence type="ECO:0000259" key="9">
    <source>
        <dbReference type="Pfam" id="PF01494"/>
    </source>
</evidence>
<dbReference type="InterPro" id="IPR036188">
    <property type="entry name" value="FAD/NAD-bd_sf"/>
</dbReference>
<comment type="cofactor">
    <cofactor evidence="1">
        <name>FAD</name>
        <dbReference type="ChEBI" id="CHEBI:57692"/>
    </cofactor>
</comment>
<dbReference type="NCBIfam" id="TIGR01988">
    <property type="entry name" value="Ubi-OHases"/>
    <property type="match status" value="1"/>
</dbReference>
<keyword evidence="7" id="KW-0503">Monooxygenase</keyword>
<dbReference type="PRINTS" id="PR00420">
    <property type="entry name" value="RNGMNOXGNASE"/>
</dbReference>
<evidence type="ECO:0000256" key="2">
    <source>
        <dbReference type="ARBA" id="ARBA00004749"/>
    </source>
</evidence>
<protein>
    <submittedName>
        <fullName evidence="10">2-Polyprenyl-6-methoxyphenol hydroxylase or related FAD-dependent oxidoreductase</fullName>
        <ecNumber evidence="10">1.14.13.-</ecNumber>
    </submittedName>
</protein>
<keyword evidence="4" id="KW-0285">Flavoprotein</keyword>
<dbReference type="InterPro" id="IPR002938">
    <property type="entry name" value="FAD-bd"/>
</dbReference>
<dbReference type="SUPFAM" id="SSF51905">
    <property type="entry name" value="FAD/NAD(P)-binding domain"/>
    <property type="match status" value="1"/>
</dbReference>
<comment type="pathway">
    <text evidence="2">Cofactor biosynthesis; ubiquinone biosynthesis.</text>
</comment>
<dbReference type="InterPro" id="IPR018168">
    <property type="entry name" value="Ubi_Hdrlase_CS"/>
</dbReference>
<dbReference type="PANTHER" id="PTHR43876">
    <property type="entry name" value="UBIQUINONE BIOSYNTHESIS MONOOXYGENASE COQ6, MITOCHONDRIAL"/>
    <property type="match status" value="1"/>
</dbReference>
<evidence type="ECO:0000313" key="10">
    <source>
        <dbReference type="EMBL" id="SCU73506.1"/>
    </source>
</evidence>
<dbReference type="GO" id="GO:0006744">
    <property type="term" value="P:ubiquinone biosynthetic process"/>
    <property type="evidence" value="ECO:0007669"/>
    <property type="project" value="UniProtKB-UniPathway"/>
</dbReference>
<dbReference type="GO" id="GO:0008681">
    <property type="term" value="F:2-octaprenyl-6-methoxyphenol hydroxylase activity"/>
    <property type="evidence" value="ECO:0007669"/>
    <property type="project" value="TreeGrafter"/>
</dbReference>